<gene>
    <name evidence="2" type="ordered locus">azo3921</name>
</gene>
<name>A1KCI1_AZOSB</name>
<evidence type="ECO:0000313" key="3">
    <source>
        <dbReference type="Proteomes" id="UP000002588"/>
    </source>
</evidence>
<dbReference type="eggNOG" id="COG0644">
    <property type="taxonomic scope" value="Bacteria"/>
</dbReference>
<sequence>MNIADQAVDKPFSRPATGAAAEVSERDCDVLVIGGGPAGSTVATLLAERGHRVTLLEKDHHPRFHIGESLLPANLQLFDKLGVGDEMRAIGIEKHAAEFVSPDHDCTQTFRFADAWDKSMPYAYQVRRSEFDHILLRNAARKGAEVIEGCKVKDVEFHADGASVAAEREDGRRERWQARFVIDASGRDTFLANRMRAKHRNPHHNSSALYGHFANAKRHCGSAEGNISIYWFEHGWFWFIPLADGATSVGAVTWPYYMKRRNGRSLDAFLLDTIALCPPLAERLGEARLVSDVHATGNFSYTTDHTHGDHYLLLGDAYAFIDPVFSSGVMLAMQGAFYGAEAVDTCLRQPAQKRAALARFDKAARHGPRQFSWFIYRMTNPTMRDLFMGPRNPLRVKDALISLLAGDIYGKTPIWASLAVFKLIYYTAALRHLPRTLAALRRRRRNIRPVEDQEMASHA</sequence>
<dbReference type="AlphaFoldDB" id="A1KCI1"/>
<protein>
    <recommendedName>
        <fullName evidence="1">FAD-binding domain-containing protein</fullName>
    </recommendedName>
</protein>
<dbReference type="HOGENOM" id="CLU_024648_4_0_4"/>
<organism evidence="2 3">
    <name type="scientific">Azoarcus sp. (strain BH72)</name>
    <dbReference type="NCBI Taxonomy" id="418699"/>
    <lineage>
        <taxon>Bacteria</taxon>
        <taxon>Pseudomonadati</taxon>
        <taxon>Pseudomonadota</taxon>
        <taxon>Betaproteobacteria</taxon>
        <taxon>Rhodocyclales</taxon>
        <taxon>Zoogloeaceae</taxon>
        <taxon>Azoarcus</taxon>
    </lineage>
</organism>
<dbReference type="PRINTS" id="PR00420">
    <property type="entry name" value="RNGMNOXGNASE"/>
</dbReference>
<dbReference type="Proteomes" id="UP000002588">
    <property type="component" value="Chromosome"/>
</dbReference>
<reference evidence="2 3" key="1">
    <citation type="journal article" date="2006" name="Nat. Biotechnol.">
        <title>Complete genome of the mutualistic, N2-fixing grass endophyte Azoarcus sp. strain BH72.</title>
        <authorList>
            <person name="Krause A."/>
            <person name="Ramakumar A."/>
            <person name="Bartels D."/>
            <person name="Battistoni F."/>
            <person name="Bekel T."/>
            <person name="Boch J."/>
            <person name="Boehm M."/>
            <person name="Friedrich F."/>
            <person name="Hurek T."/>
            <person name="Krause L."/>
            <person name="Linke B."/>
            <person name="McHardy A.C."/>
            <person name="Sarkar A."/>
            <person name="Schneiker S."/>
            <person name="Syed A.A."/>
            <person name="Thauer R."/>
            <person name="Vorhoelter F.-J."/>
            <person name="Weidner S."/>
            <person name="Puehler A."/>
            <person name="Reinhold-Hurek B."/>
            <person name="Kaiser O."/>
            <person name="Goesmann A."/>
        </authorList>
    </citation>
    <scope>NUCLEOTIDE SEQUENCE [LARGE SCALE GENOMIC DNA]</scope>
    <source>
        <strain evidence="2 3">BH72</strain>
    </source>
</reference>
<feature type="domain" description="FAD-binding" evidence="1">
    <location>
        <begin position="27"/>
        <end position="351"/>
    </location>
</feature>
<evidence type="ECO:0000313" key="2">
    <source>
        <dbReference type="EMBL" id="CAL96537.1"/>
    </source>
</evidence>
<evidence type="ECO:0000259" key="1">
    <source>
        <dbReference type="Pfam" id="PF01494"/>
    </source>
</evidence>
<dbReference type="Pfam" id="PF01494">
    <property type="entry name" value="FAD_binding_3"/>
    <property type="match status" value="1"/>
</dbReference>
<dbReference type="PANTHER" id="PTHR43747">
    <property type="entry name" value="FAD-BINDING PROTEIN"/>
    <property type="match status" value="1"/>
</dbReference>
<dbReference type="InterPro" id="IPR002938">
    <property type="entry name" value="FAD-bd"/>
</dbReference>
<dbReference type="PANTHER" id="PTHR43747:SF1">
    <property type="entry name" value="SLR1998 PROTEIN"/>
    <property type="match status" value="1"/>
</dbReference>
<dbReference type="EMBL" id="AM406670">
    <property type="protein sequence ID" value="CAL96537.1"/>
    <property type="molecule type" value="Genomic_DNA"/>
</dbReference>
<dbReference type="SUPFAM" id="SSF51905">
    <property type="entry name" value="FAD/NAD(P)-binding domain"/>
    <property type="match status" value="1"/>
</dbReference>
<dbReference type="Gene3D" id="3.50.50.60">
    <property type="entry name" value="FAD/NAD(P)-binding domain"/>
    <property type="match status" value="1"/>
</dbReference>
<dbReference type="STRING" id="62928.azo3921"/>
<dbReference type="InterPro" id="IPR050816">
    <property type="entry name" value="Flavin-dep_Halogenase_NPB"/>
</dbReference>
<dbReference type="GO" id="GO:0071949">
    <property type="term" value="F:FAD binding"/>
    <property type="evidence" value="ECO:0007669"/>
    <property type="project" value="InterPro"/>
</dbReference>
<dbReference type="RefSeq" id="WP_011767643.1">
    <property type="nucleotide sequence ID" value="NC_008702.1"/>
</dbReference>
<keyword evidence="3" id="KW-1185">Reference proteome</keyword>
<dbReference type="InterPro" id="IPR036188">
    <property type="entry name" value="FAD/NAD-bd_sf"/>
</dbReference>
<proteinExistence type="predicted"/>
<dbReference type="KEGG" id="azo:azo3921"/>
<accession>A1KCI1</accession>